<dbReference type="CDD" id="cd08490">
    <property type="entry name" value="PBP2_NikA_DppA_OppA_like_3"/>
    <property type="match status" value="1"/>
</dbReference>
<name>A0A4Y6V4A5_SACBS</name>
<dbReference type="Gene3D" id="3.10.105.10">
    <property type="entry name" value="Dipeptide-binding Protein, Domain 3"/>
    <property type="match status" value="1"/>
</dbReference>
<dbReference type="InterPro" id="IPR039424">
    <property type="entry name" value="SBP_5"/>
</dbReference>
<dbReference type="Pfam" id="PF00496">
    <property type="entry name" value="SBP_bac_5"/>
    <property type="match status" value="1"/>
</dbReference>
<evidence type="ECO:0000313" key="7">
    <source>
        <dbReference type="Proteomes" id="UP000316968"/>
    </source>
</evidence>
<evidence type="ECO:0000256" key="1">
    <source>
        <dbReference type="ARBA" id="ARBA00005695"/>
    </source>
</evidence>
<dbReference type="PROSITE" id="PS51257">
    <property type="entry name" value="PROKAR_LIPOPROTEIN"/>
    <property type="match status" value="1"/>
</dbReference>
<dbReference type="PANTHER" id="PTHR30290">
    <property type="entry name" value="PERIPLASMIC BINDING COMPONENT OF ABC TRANSPORTER"/>
    <property type="match status" value="1"/>
</dbReference>
<dbReference type="Gene3D" id="3.40.190.10">
    <property type="entry name" value="Periplasmic binding protein-like II"/>
    <property type="match status" value="1"/>
</dbReference>
<accession>A0A4Y6V4A5</accession>
<dbReference type="OrthoDB" id="9796817at2"/>
<evidence type="ECO:0000256" key="3">
    <source>
        <dbReference type="ARBA" id="ARBA00022729"/>
    </source>
</evidence>
<dbReference type="EMBL" id="CP041217">
    <property type="protein sequence ID" value="QDH23718.1"/>
    <property type="molecule type" value="Genomic_DNA"/>
</dbReference>
<keyword evidence="7" id="KW-1185">Reference proteome</keyword>
<gene>
    <name evidence="6" type="ORF">FFV09_09335</name>
</gene>
<evidence type="ECO:0000256" key="2">
    <source>
        <dbReference type="ARBA" id="ARBA00022448"/>
    </source>
</evidence>
<sequence>MRFSALLSLALGAGLLSACGSSSESTASAPNAAQASTDKNVHFLYNFATSSLDPHVDSSYVPLRAGITETLVRLDEDNLTVAPWLAESWDSKDGQHWTIDLRDDVKFQNGKPMTGDSVKASLERALEENVAIQNALKIESIEADGDKLAITTTQPFPEFASELVNPNTAIIDVSEPDIVNKPIGTGPFALDTFTPGSKLELSRYDGYWDGVSPLDSITFSFNEDANARSLALKSGQVDIVYRPEVESLDSLKAIAGTKVESTSTFRVHQMTMNMERDSMKDLNVRKAMDALIDRQGIVDTILLGYGEPAIGPFLPSLPFAPKYDNTASDTGSEAAVKHLQAAGYKLENGVMAKDGKPLALTLLTYSARADLPLIAQVFQSDAKQIGIDVEIRQIDTPEEYMASNRDWDLATYSNLTAPRGDAGYYLNATYHPTGALNFSGSEDPELTAIIDELNLTVAPEKRAELAERAANYVHDNVLNSFVLHPGTIVAYNGSKVKNWITTRSEYYMITNKLDVM</sequence>
<dbReference type="GO" id="GO:0015833">
    <property type="term" value="P:peptide transport"/>
    <property type="evidence" value="ECO:0007669"/>
    <property type="project" value="TreeGrafter"/>
</dbReference>
<feature type="domain" description="Solute-binding protein family 5" evidence="5">
    <location>
        <begin position="81"/>
        <end position="435"/>
    </location>
</feature>
<dbReference type="PIRSF" id="PIRSF002741">
    <property type="entry name" value="MppA"/>
    <property type="match status" value="1"/>
</dbReference>
<dbReference type="NCBIfam" id="NF045468">
    <property type="entry name" value="Opp5A_nikA"/>
    <property type="match status" value="1"/>
</dbReference>
<protein>
    <submittedName>
        <fullName evidence="6">ABC transporter substrate-binding protein</fullName>
    </submittedName>
</protein>
<evidence type="ECO:0000256" key="4">
    <source>
        <dbReference type="SAM" id="SignalP"/>
    </source>
</evidence>
<evidence type="ECO:0000313" key="6">
    <source>
        <dbReference type="EMBL" id="QDH23718.1"/>
    </source>
</evidence>
<dbReference type="Proteomes" id="UP000316968">
    <property type="component" value="Chromosome"/>
</dbReference>
<dbReference type="KEGG" id="saca:FFV09_09335"/>
<dbReference type="InterPro" id="IPR000914">
    <property type="entry name" value="SBP_5_dom"/>
</dbReference>
<dbReference type="GO" id="GO:0042597">
    <property type="term" value="C:periplasmic space"/>
    <property type="evidence" value="ECO:0007669"/>
    <property type="project" value="UniProtKB-ARBA"/>
</dbReference>
<dbReference type="PANTHER" id="PTHR30290:SF9">
    <property type="entry name" value="OLIGOPEPTIDE-BINDING PROTEIN APPA"/>
    <property type="match status" value="1"/>
</dbReference>
<dbReference type="InterPro" id="IPR030678">
    <property type="entry name" value="Peptide/Ni-bd"/>
</dbReference>
<comment type="similarity">
    <text evidence="1">Belongs to the bacterial solute-binding protein 5 family.</text>
</comment>
<dbReference type="GO" id="GO:1904680">
    <property type="term" value="F:peptide transmembrane transporter activity"/>
    <property type="evidence" value="ECO:0007669"/>
    <property type="project" value="TreeGrafter"/>
</dbReference>
<dbReference type="AlphaFoldDB" id="A0A4Y6V4A5"/>
<dbReference type="InterPro" id="IPR050035">
    <property type="entry name" value="NikA"/>
</dbReference>
<keyword evidence="3 4" id="KW-0732">Signal</keyword>
<proteinExistence type="inferred from homology"/>
<feature type="signal peptide" evidence="4">
    <location>
        <begin position="1"/>
        <end position="18"/>
    </location>
</feature>
<dbReference type="RefSeq" id="WP_141450411.1">
    <property type="nucleotide sequence ID" value="NZ_CP041217.1"/>
</dbReference>
<keyword evidence="2" id="KW-0813">Transport</keyword>
<feature type="chain" id="PRO_5038634802" evidence="4">
    <location>
        <begin position="19"/>
        <end position="516"/>
    </location>
</feature>
<evidence type="ECO:0000259" key="5">
    <source>
        <dbReference type="Pfam" id="PF00496"/>
    </source>
</evidence>
<reference evidence="6 7" key="1">
    <citation type="submission" date="2019-06" db="EMBL/GenBank/DDBJ databases">
        <title>Saccharibacillus brassicae sp. nov., an endophytic bacterium isolated from Chinese cabbage seeds (Brassica pekinensis).</title>
        <authorList>
            <person name="Jiang L."/>
            <person name="Lee J."/>
            <person name="Kim S.W."/>
        </authorList>
    </citation>
    <scope>NUCLEOTIDE SEQUENCE [LARGE SCALE GENOMIC DNA]</scope>
    <source>
        <strain evidence="7">KCTC 43072 / ATSA2</strain>
    </source>
</reference>
<dbReference type="SUPFAM" id="SSF53850">
    <property type="entry name" value="Periplasmic binding protein-like II"/>
    <property type="match status" value="1"/>
</dbReference>
<organism evidence="6 7">
    <name type="scientific">Saccharibacillus brassicae</name>
    <dbReference type="NCBI Taxonomy" id="2583377"/>
    <lineage>
        <taxon>Bacteria</taxon>
        <taxon>Bacillati</taxon>
        <taxon>Bacillota</taxon>
        <taxon>Bacilli</taxon>
        <taxon>Bacillales</taxon>
        <taxon>Paenibacillaceae</taxon>
        <taxon>Saccharibacillus</taxon>
    </lineage>
</organism>
<dbReference type="GO" id="GO:0043190">
    <property type="term" value="C:ATP-binding cassette (ABC) transporter complex"/>
    <property type="evidence" value="ECO:0007669"/>
    <property type="project" value="InterPro"/>
</dbReference>